<evidence type="ECO:0000313" key="1">
    <source>
        <dbReference type="EMBL" id="MBP1963320.1"/>
    </source>
</evidence>
<dbReference type="PANTHER" id="PTHR12993">
    <property type="entry name" value="N-ACETYLGLUCOSAMINYL-PHOSPHATIDYLINOSITOL DE-N-ACETYLASE-RELATED"/>
    <property type="match status" value="1"/>
</dbReference>
<dbReference type="RefSeq" id="WP_167058881.1">
    <property type="nucleotide sequence ID" value="NZ_JAAOZR010000019.1"/>
</dbReference>
<sequence>MSKRLLFVFAHPDDESFAAGGTMAKAHKQGHEVFLICVTSGCKGKSGEFQFSSREQLALHREEELRKACSILGVTDLILYRYPDGTLKDQDPVILAERISQTIIALKPDVILSFPLDGVTGHPDHIAVSHAAQKAVILSEAYYSPARLPKFYYISVPHYYDHCQDAGPEDACIITGKVDISEFRLLKGQALQSYKSQVYSVNRAYPGVMQNDFTVIGRYEYYTLIRADGKQVDLVAEKFSNELPIIELVDKSSL</sequence>
<reference evidence="1 2" key="1">
    <citation type="submission" date="2021-03" db="EMBL/GenBank/DDBJ databases">
        <title>Genomic Encyclopedia of Type Strains, Phase IV (KMG-IV): sequencing the most valuable type-strain genomes for metagenomic binning, comparative biology and taxonomic classification.</title>
        <authorList>
            <person name="Goeker M."/>
        </authorList>
    </citation>
    <scope>NUCLEOTIDE SEQUENCE [LARGE SCALE GENOMIC DNA]</scope>
    <source>
        <strain evidence="1 2">DSM 24950</strain>
    </source>
</reference>
<dbReference type="EMBL" id="JAGGKV010000005">
    <property type="protein sequence ID" value="MBP1963320.1"/>
    <property type="molecule type" value="Genomic_DNA"/>
</dbReference>
<proteinExistence type="predicted"/>
<dbReference type="InterPro" id="IPR024078">
    <property type="entry name" value="LmbE-like_dom_sf"/>
</dbReference>
<keyword evidence="2" id="KW-1185">Reference proteome</keyword>
<dbReference type="Proteomes" id="UP001519344">
    <property type="component" value="Unassembled WGS sequence"/>
</dbReference>
<dbReference type="SUPFAM" id="SSF102588">
    <property type="entry name" value="LmbE-like"/>
    <property type="match status" value="1"/>
</dbReference>
<dbReference type="Pfam" id="PF02585">
    <property type="entry name" value="PIG-L"/>
    <property type="match status" value="1"/>
</dbReference>
<gene>
    <name evidence="1" type="ORF">J2Z65_002536</name>
</gene>
<protein>
    <submittedName>
        <fullName evidence="1">LmbE family N-acetylglucosaminyl deacetylase</fullName>
    </submittedName>
</protein>
<dbReference type="PANTHER" id="PTHR12993:SF11">
    <property type="entry name" value="N-ACETYLGLUCOSAMINYL-PHOSPHATIDYLINOSITOL DE-N-ACETYLASE"/>
    <property type="match status" value="1"/>
</dbReference>
<dbReference type="InterPro" id="IPR003737">
    <property type="entry name" value="GlcNAc_PI_deacetylase-related"/>
</dbReference>
<organism evidence="1 2">
    <name type="scientific">Paenibacillus aceris</name>
    <dbReference type="NCBI Taxonomy" id="869555"/>
    <lineage>
        <taxon>Bacteria</taxon>
        <taxon>Bacillati</taxon>
        <taxon>Bacillota</taxon>
        <taxon>Bacilli</taxon>
        <taxon>Bacillales</taxon>
        <taxon>Paenibacillaceae</taxon>
        <taxon>Paenibacillus</taxon>
    </lineage>
</organism>
<name>A0ABS4HXW1_9BACL</name>
<evidence type="ECO:0000313" key="2">
    <source>
        <dbReference type="Proteomes" id="UP001519344"/>
    </source>
</evidence>
<dbReference type="Gene3D" id="3.40.50.10320">
    <property type="entry name" value="LmbE-like"/>
    <property type="match status" value="1"/>
</dbReference>
<accession>A0ABS4HXW1</accession>
<comment type="caution">
    <text evidence="1">The sequence shown here is derived from an EMBL/GenBank/DDBJ whole genome shotgun (WGS) entry which is preliminary data.</text>
</comment>